<dbReference type="AlphaFoldDB" id="A0A443QM22"/>
<feature type="domain" description="Bromo" evidence="5">
    <location>
        <begin position="440"/>
        <end position="512"/>
    </location>
</feature>
<dbReference type="Proteomes" id="UP000285301">
    <property type="component" value="Unassembled WGS sequence"/>
</dbReference>
<dbReference type="GO" id="GO:0005634">
    <property type="term" value="C:nucleus"/>
    <property type="evidence" value="ECO:0007669"/>
    <property type="project" value="TreeGrafter"/>
</dbReference>
<keyword evidence="1" id="KW-0677">Repeat</keyword>
<feature type="compositionally biased region" description="Polar residues" evidence="4">
    <location>
        <begin position="326"/>
        <end position="354"/>
    </location>
</feature>
<feature type="region of interest" description="Disordered" evidence="4">
    <location>
        <begin position="326"/>
        <end position="414"/>
    </location>
</feature>
<dbReference type="STRING" id="1965070.A0A443QM22"/>
<dbReference type="InterPro" id="IPR050935">
    <property type="entry name" value="Bromo_chromatin_reader"/>
</dbReference>
<feature type="compositionally biased region" description="Low complexity" evidence="4">
    <location>
        <begin position="241"/>
        <end position="258"/>
    </location>
</feature>
<feature type="region of interest" description="Disordered" evidence="4">
    <location>
        <begin position="226"/>
        <end position="266"/>
    </location>
</feature>
<gene>
    <name evidence="6" type="ORF">B4U79_01141</name>
</gene>
<dbReference type="InterPro" id="IPR043509">
    <property type="entry name" value="Bromo_Brdt_II"/>
</dbReference>
<feature type="region of interest" description="Disordered" evidence="4">
    <location>
        <begin position="1"/>
        <end position="22"/>
    </location>
</feature>
<evidence type="ECO:0000313" key="6">
    <source>
        <dbReference type="EMBL" id="RWS04078.1"/>
    </source>
</evidence>
<dbReference type="Pfam" id="PF00439">
    <property type="entry name" value="Bromodomain"/>
    <property type="match status" value="2"/>
</dbReference>
<feature type="non-terminal residue" evidence="6">
    <location>
        <position position="553"/>
    </location>
</feature>
<accession>A0A443QM22</accession>
<evidence type="ECO:0000259" key="5">
    <source>
        <dbReference type="PROSITE" id="PS50014"/>
    </source>
</evidence>
<dbReference type="OrthoDB" id="21449at2759"/>
<protein>
    <submittedName>
        <fullName evidence="6">Bromodomain-containing protein 3-like isoform X2</fullName>
    </submittedName>
</protein>
<dbReference type="PROSITE" id="PS50014">
    <property type="entry name" value="BROMODOMAIN_2"/>
    <property type="match status" value="2"/>
</dbReference>
<name>A0A443QM22_9ACAR</name>
<comment type="caution">
    <text evidence="6">The sequence shown here is derived from an EMBL/GenBank/DDBJ whole genome shotgun (WGS) entry which is preliminary data.</text>
</comment>
<dbReference type="EMBL" id="NCKU01005876">
    <property type="protein sequence ID" value="RWS04078.1"/>
    <property type="molecule type" value="Genomic_DNA"/>
</dbReference>
<keyword evidence="7" id="KW-1185">Reference proteome</keyword>
<dbReference type="InterPro" id="IPR036427">
    <property type="entry name" value="Bromodomain-like_sf"/>
</dbReference>
<feature type="compositionally biased region" description="Basic and acidic residues" evidence="4">
    <location>
        <begin position="386"/>
        <end position="408"/>
    </location>
</feature>
<dbReference type="InterPro" id="IPR018359">
    <property type="entry name" value="Bromodomain_CS"/>
</dbReference>
<dbReference type="PANTHER" id="PTHR22880">
    <property type="entry name" value="FALZ-RELATED BROMODOMAIN-CONTAINING PROTEINS"/>
    <property type="match status" value="1"/>
</dbReference>
<dbReference type="InterPro" id="IPR001487">
    <property type="entry name" value="Bromodomain"/>
</dbReference>
<dbReference type="Gene3D" id="1.20.920.10">
    <property type="entry name" value="Bromodomain-like"/>
    <property type="match status" value="2"/>
</dbReference>
<sequence>MSETGNISSTADNNPSEMERGATEGECDYELVNGQAFPPTFPPEGKPHRNTNQLQFLLKVVMKAVYKHQFAWPFHHPVDTYKLKLPDYFKIIKHPMDLGTIKKRLENYYYYSAQECLNDWKTMFTNCYVYNKPGEDVVLMGQTIEKLFLNKVADMPPEEVEIPMPPQKGVGKGKRGKKGGFRGGKANAASTRLPNVQNAVQPSVEQALPPAAPSISSVSNCVGNKGINSQTSGPQLPIAHSSPASSSSCSSSVPLQSPQLGPQTNPSCAMNTLTPSVATTMSSMTCVPPSSVNQTPLQNTSHDPYNMDSVSVLPPAASVASNIHGSQMHSSLGNTPQTPSLKPNTSIMQPSVQTVPKVKKGVKRKADTTTPLPSLDPLYQQSNFDNKLKMSTRRESGRPIKKPSKDLPDTAQHVTKTKKSKLTEQMKYCCGILKELFAKKHAAYAWPFYKPVHILFPTSTDYHDIIKHPMDLATVKQKMDNREYRKPEDFAADVRLIFTNCYKYNPEDHEIVAMAKKLQASIYCTKVNLVWAGECADTKHISNQQKRKIKKHF</sequence>
<evidence type="ECO:0000256" key="2">
    <source>
        <dbReference type="ARBA" id="ARBA00023117"/>
    </source>
</evidence>
<proteinExistence type="predicted"/>
<dbReference type="SUPFAM" id="SSF47370">
    <property type="entry name" value="Bromodomain"/>
    <property type="match status" value="2"/>
</dbReference>
<feature type="compositionally biased region" description="Polar residues" evidence="4">
    <location>
        <begin position="1"/>
        <end position="16"/>
    </location>
</feature>
<evidence type="ECO:0000256" key="1">
    <source>
        <dbReference type="ARBA" id="ARBA00022737"/>
    </source>
</evidence>
<reference evidence="6 7" key="1">
    <citation type="journal article" date="2018" name="Gigascience">
        <title>Genomes of trombidid mites reveal novel predicted allergens and laterally-transferred genes associated with secondary metabolism.</title>
        <authorList>
            <person name="Dong X."/>
            <person name="Chaisiri K."/>
            <person name="Xia D."/>
            <person name="Armstrong S.D."/>
            <person name="Fang Y."/>
            <person name="Donnelly M.J."/>
            <person name="Kadowaki T."/>
            <person name="McGarry J.W."/>
            <person name="Darby A.C."/>
            <person name="Makepeace B.L."/>
        </authorList>
    </citation>
    <scope>NUCLEOTIDE SEQUENCE [LARGE SCALE GENOMIC DNA]</scope>
    <source>
        <strain evidence="6">UoL-WK</strain>
    </source>
</reference>
<dbReference type="PRINTS" id="PR00503">
    <property type="entry name" value="BROMODOMAIN"/>
</dbReference>
<dbReference type="SMART" id="SM00297">
    <property type="entry name" value="BROMO"/>
    <property type="match status" value="2"/>
</dbReference>
<dbReference type="FunFam" id="1.20.920.10:FF:000002">
    <property type="entry name" value="Bromodomain-containing protein 4"/>
    <property type="match status" value="1"/>
</dbReference>
<dbReference type="CDD" id="cd05497">
    <property type="entry name" value="Bromo_Brdt_I_like"/>
    <property type="match status" value="1"/>
</dbReference>
<dbReference type="GO" id="GO:0006355">
    <property type="term" value="P:regulation of DNA-templated transcription"/>
    <property type="evidence" value="ECO:0007669"/>
    <property type="project" value="TreeGrafter"/>
</dbReference>
<evidence type="ECO:0000256" key="3">
    <source>
        <dbReference type="PROSITE-ProRule" id="PRU00035"/>
    </source>
</evidence>
<dbReference type="GO" id="GO:0006338">
    <property type="term" value="P:chromatin remodeling"/>
    <property type="evidence" value="ECO:0007669"/>
    <property type="project" value="TreeGrafter"/>
</dbReference>
<feature type="compositionally biased region" description="Basic residues" evidence="4">
    <location>
        <begin position="171"/>
        <end position="180"/>
    </location>
</feature>
<dbReference type="InterPro" id="IPR043508">
    <property type="entry name" value="Bromo_Brdt_I"/>
</dbReference>
<feature type="region of interest" description="Disordered" evidence="4">
    <location>
        <begin position="158"/>
        <end position="197"/>
    </location>
</feature>
<dbReference type="PANTHER" id="PTHR22880:SF225">
    <property type="entry name" value="BROMODOMAIN-CONTAINING PROTEIN BET-1-RELATED"/>
    <property type="match status" value="1"/>
</dbReference>
<dbReference type="CDD" id="cd05498">
    <property type="entry name" value="Bromo_Brdt_II_like"/>
    <property type="match status" value="1"/>
</dbReference>
<organism evidence="6 7">
    <name type="scientific">Dinothrombium tinctorium</name>
    <dbReference type="NCBI Taxonomy" id="1965070"/>
    <lineage>
        <taxon>Eukaryota</taxon>
        <taxon>Metazoa</taxon>
        <taxon>Ecdysozoa</taxon>
        <taxon>Arthropoda</taxon>
        <taxon>Chelicerata</taxon>
        <taxon>Arachnida</taxon>
        <taxon>Acari</taxon>
        <taxon>Acariformes</taxon>
        <taxon>Trombidiformes</taxon>
        <taxon>Prostigmata</taxon>
        <taxon>Anystina</taxon>
        <taxon>Parasitengona</taxon>
        <taxon>Trombidioidea</taxon>
        <taxon>Trombidiidae</taxon>
        <taxon>Dinothrombium</taxon>
    </lineage>
</organism>
<dbReference type="PROSITE" id="PS00633">
    <property type="entry name" value="BROMODOMAIN_1"/>
    <property type="match status" value="1"/>
</dbReference>
<evidence type="ECO:0000256" key="4">
    <source>
        <dbReference type="SAM" id="MobiDB-lite"/>
    </source>
</evidence>
<dbReference type="GO" id="GO:0000785">
    <property type="term" value="C:chromatin"/>
    <property type="evidence" value="ECO:0007669"/>
    <property type="project" value="TreeGrafter"/>
</dbReference>
<feature type="domain" description="Bromo" evidence="5">
    <location>
        <begin position="66"/>
        <end position="138"/>
    </location>
</feature>
<feature type="compositionally biased region" description="Polar residues" evidence="4">
    <location>
        <begin position="188"/>
        <end position="197"/>
    </location>
</feature>
<evidence type="ECO:0000313" key="7">
    <source>
        <dbReference type="Proteomes" id="UP000285301"/>
    </source>
</evidence>
<keyword evidence="2 3" id="KW-0103">Bromodomain</keyword>